<feature type="compositionally biased region" description="Polar residues" evidence="2">
    <location>
        <begin position="538"/>
        <end position="550"/>
    </location>
</feature>
<reference evidence="3" key="2">
    <citation type="submission" date="2020-11" db="EMBL/GenBank/DDBJ databases">
        <authorList>
            <person name="McCartney M.A."/>
            <person name="Auch B."/>
            <person name="Kono T."/>
            <person name="Mallez S."/>
            <person name="Becker A."/>
            <person name="Gohl D.M."/>
            <person name="Silverstein K.A.T."/>
            <person name="Koren S."/>
            <person name="Bechman K.B."/>
            <person name="Herman A."/>
            <person name="Abrahante J.E."/>
            <person name="Garbe J."/>
        </authorList>
    </citation>
    <scope>NUCLEOTIDE SEQUENCE</scope>
    <source>
        <strain evidence="3">Duluth1</strain>
        <tissue evidence="3">Whole animal</tissue>
    </source>
</reference>
<evidence type="ECO:0000256" key="1">
    <source>
        <dbReference type="SAM" id="Coils"/>
    </source>
</evidence>
<organism evidence="3 4">
    <name type="scientific">Dreissena polymorpha</name>
    <name type="common">Zebra mussel</name>
    <name type="synonym">Mytilus polymorpha</name>
    <dbReference type="NCBI Taxonomy" id="45954"/>
    <lineage>
        <taxon>Eukaryota</taxon>
        <taxon>Metazoa</taxon>
        <taxon>Spiralia</taxon>
        <taxon>Lophotrochozoa</taxon>
        <taxon>Mollusca</taxon>
        <taxon>Bivalvia</taxon>
        <taxon>Autobranchia</taxon>
        <taxon>Heteroconchia</taxon>
        <taxon>Euheterodonta</taxon>
        <taxon>Imparidentia</taxon>
        <taxon>Neoheterodontei</taxon>
        <taxon>Myida</taxon>
        <taxon>Dreissenoidea</taxon>
        <taxon>Dreissenidae</taxon>
        <taxon>Dreissena</taxon>
    </lineage>
</organism>
<dbReference type="EMBL" id="JAIWYP010000004">
    <property type="protein sequence ID" value="KAH3838171.1"/>
    <property type="molecule type" value="Genomic_DNA"/>
</dbReference>
<reference evidence="3" key="1">
    <citation type="journal article" date="2019" name="bioRxiv">
        <title>The Genome of the Zebra Mussel, Dreissena polymorpha: A Resource for Invasive Species Research.</title>
        <authorList>
            <person name="McCartney M.A."/>
            <person name="Auch B."/>
            <person name="Kono T."/>
            <person name="Mallez S."/>
            <person name="Zhang Y."/>
            <person name="Obille A."/>
            <person name="Becker A."/>
            <person name="Abrahante J.E."/>
            <person name="Garbe J."/>
            <person name="Badalamenti J.P."/>
            <person name="Herman A."/>
            <person name="Mangelson H."/>
            <person name="Liachko I."/>
            <person name="Sullivan S."/>
            <person name="Sone E.D."/>
            <person name="Koren S."/>
            <person name="Silverstein K.A.T."/>
            <person name="Beckman K.B."/>
            <person name="Gohl D.M."/>
        </authorList>
    </citation>
    <scope>NUCLEOTIDE SEQUENCE</scope>
    <source>
        <strain evidence="3">Duluth1</strain>
        <tissue evidence="3">Whole animal</tissue>
    </source>
</reference>
<name>A0A9D4QNY9_DREPO</name>
<dbReference type="AlphaFoldDB" id="A0A9D4QNY9"/>
<sequence>MDKNSDNCKYLYFRRLDDDYELADDFEEIMTQMRKDFEETHSPGLAIVLQNIKKDMHSHGDTVANDEQLRKDAIQTNYVITQRKDDDKSNQPMTTLNESYKYYFDKKHEPYEAGQTVSDAHTESSISLKHDGSDDDFWGSKSESKSRACDNHAHAIVETKDKQESHSENDNAESYSLRLPNSSEDSDQEGKIVTSVTLNDLETLPDQCSKTMKIETNVSAGSADLPNHVQCPIGNDTFTCLTLGLGVPVSPNLNVPKITVIGACNKETKLAMVQDQRLQYSRDEMDSETTSETRDANDDFQPKGNSTDYCHCLDVNSRYRVEFSKFKNADNCTNDDCATLPPKYNLKDKDNANKTRLAQIENEVRFLKQTSIIQSQEVRILALERILQEHEKKLNTKKHEFQRITFATHNMESFEIDNQIGQNATVLNRIEYANKPNIVSESDETIHQSAQNEIDATKSTKPQIMKQKTYAALSQTLADQSMNTDVSGTKYYRDQNLQSKCKRCLEYVSDTLNEPRSLPTRSTIDFKGRRNEDVYLADTNTQQDVNSSSTKKQRRDNTKTHNKRHREMHRQENQPVKECHDTSSFSDLGQIKDSDYLQASVEPRKHGSYPDELEPSINVQNNKNVINIFCFPRKQCNSGKKHENEDLFSKNKKSEKKKSRLINTAMNFVANLKSRLFSCRQDVGVSNDEVTNNERLLKIVSSHDSPTPSIIVIEKKNTRAEERIFSKTNGILPASLSTRW</sequence>
<protein>
    <submittedName>
        <fullName evidence="3">Uncharacterized protein</fullName>
    </submittedName>
</protein>
<feature type="compositionally biased region" description="Basic and acidic residues" evidence="2">
    <location>
        <begin position="291"/>
        <end position="301"/>
    </location>
</feature>
<feature type="compositionally biased region" description="Basic and acidic residues" evidence="2">
    <location>
        <begin position="142"/>
        <end position="169"/>
    </location>
</feature>
<accession>A0A9D4QNY9</accession>
<dbReference type="Proteomes" id="UP000828390">
    <property type="component" value="Unassembled WGS sequence"/>
</dbReference>
<feature type="coiled-coil region" evidence="1">
    <location>
        <begin position="373"/>
        <end position="400"/>
    </location>
</feature>
<evidence type="ECO:0000256" key="2">
    <source>
        <dbReference type="SAM" id="MobiDB-lite"/>
    </source>
</evidence>
<proteinExistence type="predicted"/>
<evidence type="ECO:0000313" key="4">
    <source>
        <dbReference type="Proteomes" id="UP000828390"/>
    </source>
</evidence>
<keyword evidence="1" id="KW-0175">Coiled coil</keyword>
<evidence type="ECO:0000313" key="3">
    <source>
        <dbReference type="EMBL" id="KAH3838171.1"/>
    </source>
</evidence>
<feature type="region of interest" description="Disordered" evidence="2">
    <location>
        <begin position="534"/>
        <end position="583"/>
    </location>
</feature>
<gene>
    <name evidence="3" type="ORF">DPMN_111578</name>
</gene>
<feature type="compositionally biased region" description="Basic and acidic residues" evidence="2">
    <location>
        <begin position="569"/>
        <end position="581"/>
    </location>
</feature>
<comment type="caution">
    <text evidence="3">The sequence shown here is derived from an EMBL/GenBank/DDBJ whole genome shotgun (WGS) entry which is preliminary data.</text>
</comment>
<feature type="region of interest" description="Disordered" evidence="2">
    <location>
        <begin position="113"/>
        <end position="190"/>
    </location>
</feature>
<keyword evidence="4" id="KW-1185">Reference proteome</keyword>
<feature type="region of interest" description="Disordered" evidence="2">
    <location>
        <begin position="280"/>
        <end position="301"/>
    </location>
</feature>
<feature type="compositionally biased region" description="Polar residues" evidence="2">
    <location>
        <begin position="115"/>
        <end position="127"/>
    </location>
</feature>